<dbReference type="Proteomes" id="UP001151760">
    <property type="component" value="Unassembled WGS sequence"/>
</dbReference>
<reference evidence="2" key="2">
    <citation type="submission" date="2022-01" db="EMBL/GenBank/DDBJ databases">
        <authorList>
            <person name="Yamashiro T."/>
            <person name="Shiraishi A."/>
            <person name="Satake H."/>
            <person name="Nakayama K."/>
        </authorList>
    </citation>
    <scope>NUCLEOTIDE SEQUENCE</scope>
</reference>
<protein>
    <submittedName>
        <fullName evidence="2">Uncharacterized protein</fullName>
    </submittedName>
</protein>
<dbReference type="EMBL" id="BQNB010013691">
    <property type="protein sequence ID" value="GJT19118.1"/>
    <property type="molecule type" value="Genomic_DNA"/>
</dbReference>
<sequence>MKAGVLSDVLRSLSTLIYCRDLDTTTLRELIDSEGRLIPEDPQPGVPRVAIFRPPRASMHDLYDRMGSMDIRQEAIERMEYRQSYAQPKYDRYYQQYPPQSSQYQQQQQDDDE</sequence>
<gene>
    <name evidence="2" type="ORF">Tco_0877824</name>
</gene>
<feature type="region of interest" description="Disordered" evidence="1">
    <location>
        <begin position="89"/>
        <end position="113"/>
    </location>
</feature>
<proteinExistence type="predicted"/>
<name>A0ABQ5BXT5_9ASTR</name>
<accession>A0ABQ5BXT5</accession>
<feature type="compositionally biased region" description="Low complexity" evidence="1">
    <location>
        <begin position="93"/>
        <end position="113"/>
    </location>
</feature>
<comment type="caution">
    <text evidence="2">The sequence shown here is derived from an EMBL/GenBank/DDBJ whole genome shotgun (WGS) entry which is preliminary data.</text>
</comment>
<reference evidence="2" key="1">
    <citation type="journal article" date="2022" name="Int. J. Mol. Sci.">
        <title>Draft Genome of Tanacetum Coccineum: Genomic Comparison of Closely Related Tanacetum-Family Plants.</title>
        <authorList>
            <person name="Yamashiro T."/>
            <person name="Shiraishi A."/>
            <person name="Nakayama K."/>
            <person name="Satake H."/>
        </authorList>
    </citation>
    <scope>NUCLEOTIDE SEQUENCE</scope>
</reference>
<keyword evidence="3" id="KW-1185">Reference proteome</keyword>
<evidence type="ECO:0000256" key="1">
    <source>
        <dbReference type="SAM" id="MobiDB-lite"/>
    </source>
</evidence>
<organism evidence="2 3">
    <name type="scientific">Tanacetum coccineum</name>
    <dbReference type="NCBI Taxonomy" id="301880"/>
    <lineage>
        <taxon>Eukaryota</taxon>
        <taxon>Viridiplantae</taxon>
        <taxon>Streptophyta</taxon>
        <taxon>Embryophyta</taxon>
        <taxon>Tracheophyta</taxon>
        <taxon>Spermatophyta</taxon>
        <taxon>Magnoliopsida</taxon>
        <taxon>eudicotyledons</taxon>
        <taxon>Gunneridae</taxon>
        <taxon>Pentapetalae</taxon>
        <taxon>asterids</taxon>
        <taxon>campanulids</taxon>
        <taxon>Asterales</taxon>
        <taxon>Asteraceae</taxon>
        <taxon>Asteroideae</taxon>
        <taxon>Anthemideae</taxon>
        <taxon>Anthemidinae</taxon>
        <taxon>Tanacetum</taxon>
    </lineage>
</organism>
<evidence type="ECO:0000313" key="3">
    <source>
        <dbReference type="Proteomes" id="UP001151760"/>
    </source>
</evidence>
<evidence type="ECO:0000313" key="2">
    <source>
        <dbReference type="EMBL" id="GJT19118.1"/>
    </source>
</evidence>